<accession>A0A7G5FCU9</accession>
<evidence type="ECO:0000313" key="2">
    <source>
        <dbReference type="Proteomes" id="UP000515570"/>
    </source>
</evidence>
<organism evidence="1 2">
    <name type="scientific">Corynebacterium hindlerae</name>
    <dbReference type="NCBI Taxonomy" id="699041"/>
    <lineage>
        <taxon>Bacteria</taxon>
        <taxon>Bacillati</taxon>
        <taxon>Actinomycetota</taxon>
        <taxon>Actinomycetes</taxon>
        <taxon>Mycobacteriales</taxon>
        <taxon>Corynebacteriaceae</taxon>
        <taxon>Corynebacterium</taxon>
    </lineage>
</organism>
<keyword evidence="2" id="KW-1185">Reference proteome</keyword>
<dbReference type="AlphaFoldDB" id="A0A7G5FCU9"/>
<dbReference type="EMBL" id="CP059833">
    <property type="protein sequence ID" value="QMV84440.1"/>
    <property type="molecule type" value="Genomic_DNA"/>
</dbReference>
<proteinExistence type="predicted"/>
<gene>
    <name evidence="1" type="ORF">HW450_08680</name>
</gene>
<name>A0A7G5FCU9_9CORY</name>
<reference evidence="1 2" key="1">
    <citation type="submission" date="2020-07" db="EMBL/GenBank/DDBJ databases">
        <title>non toxigenic Corynebacterium sp. nov from a clinical source.</title>
        <authorList>
            <person name="Bernier A.-M."/>
            <person name="Bernard K."/>
        </authorList>
    </citation>
    <scope>NUCLEOTIDE SEQUENCE [LARGE SCALE GENOMIC DNA]</scope>
    <source>
        <strain evidence="2">NML 93-0612</strain>
    </source>
</reference>
<evidence type="ECO:0000313" key="1">
    <source>
        <dbReference type="EMBL" id="QMV84440.1"/>
    </source>
</evidence>
<protein>
    <submittedName>
        <fullName evidence="1">Uncharacterized protein</fullName>
    </submittedName>
</protein>
<sequence length="335" mass="35139">MREIAARHDSRPEVAAALRRSREIPRVGACTLEVALPIELPDAHSVQLTWPAIGVDVDVIFLVHDGPLSARVRDRIAAGPAEFVLVPRAAEIAAAWESLDPEVIERARARSLWQALAAMGIAVPAAQSSGGQAASCSVSVVGPVAEDRERVAMQLHDAGFTLVASPAADVVVAVAPTTGWGAADFTQLDSVFAQVGRVVATAPVPRQVCPEVWVVTEENLADAVSRCVALPPLAPLPTAVPGAWEKGAARLERVGGHTGWVVPLSDALVITAITFVGFSRLIHGELAMIFAVIVGTIRAWVRLRVGGGASSVVGAPRDSRPGAWVRRKLAGQVRG</sequence>
<dbReference type="RefSeq" id="WP_182385249.1">
    <property type="nucleotide sequence ID" value="NZ_CP059833.1"/>
</dbReference>
<dbReference type="Proteomes" id="UP000515570">
    <property type="component" value="Chromosome"/>
</dbReference>